<organism evidence="2 3">
    <name type="scientific">Cryptococcus deuterogattii Ram5</name>
    <dbReference type="NCBI Taxonomy" id="1296110"/>
    <lineage>
        <taxon>Eukaryota</taxon>
        <taxon>Fungi</taxon>
        <taxon>Dikarya</taxon>
        <taxon>Basidiomycota</taxon>
        <taxon>Agaricomycotina</taxon>
        <taxon>Tremellomycetes</taxon>
        <taxon>Tremellales</taxon>
        <taxon>Cryptococcaceae</taxon>
        <taxon>Cryptococcus</taxon>
        <taxon>Cryptococcus gattii species complex</taxon>
    </lineage>
</organism>
<dbReference type="HOGENOM" id="CLU_1686488_0_0_1"/>
<evidence type="ECO:0000313" key="2">
    <source>
        <dbReference type="EMBL" id="KIR40762.1"/>
    </source>
</evidence>
<name>A0A0D0T4K7_9TREE</name>
<reference evidence="2 3" key="1">
    <citation type="submission" date="2015-01" db="EMBL/GenBank/DDBJ databases">
        <title>The Genome Sequence of Cryptococcus gattii Ram5.</title>
        <authorList>
            <consortium name="The Broad Institute Genomics Platform"/>
            <person name="Cuomo C."/>
            <person name="Litvintseva A."/>
            <person name="Chen Y."/>
            <person name="Heitman J."/>
            <person name="Sun S."/>
            <person name="Springer D."/>
            <person name="Dromer F."/>
            <person name="Young S."/>
            <person name="Zeng Q."/>
            <person name="Gargeya S."/>
            <person name="Abouelleil A."/>
            <person name="Alvarado L."/>
            <person name="Chapman S.B."/>
            <person name="Gainer-Dewar J."/>
            <person name="Goldberg J."/>
            <person name="Griggs A."/>
            <person name="Gujja S."/>
            <person name="Hansen M."/>
            <person name="Howarth C."/>
            <person name="Imamovic A."/>
            <person name="Larimer J."/>
            <person name="Murphy C."/>
            <person name="Naylor J."/>
            <person name="Pearson M."/>
            <person name="Priest M."/>
            <person name="Roberts A."/>
            <person name="Saif S."/>
            <person name="Shea T."/>
            <person name="Sykes S."/>
            <person name="Wortman J."/>
            <person name="Nusbaum C."/>
            <person name="Birren B."/>
        </authorList>
    </citation>
    <scope>NUCLEOTIDE SEQUENCE [LARGE SCALE GENOMIC DNA]</scope>
    <source>
        <strain evidence="2 3">Ram5</strain>
    </source>
</reference>
<proteinExistence type="predicted"/>
<dbReference type="AlphaFoldDB" id="A0A0D0T4K7"/>
<protein>
    <recommendedName>
        <fullName evidence="1">Phosphogluconate dehydrogenase NAD-binding putative C-terminal domain-containing protein</fullName>
    </recommendedName>
</protein>
<sequence length="166" mass="18085">MSGGEGGEEGKEMRVRTMEISGVSGASALKMCYRGISKAIAGLGGYAAQAHSPGTAKAFFDALTESQPGLTERLSRTIPDMIPKAYRRVGEMDEISSFISSSTTKSAPTTYPNPADMYQGLAQMFQRVADDVKSSQAGEDREEIRFYWTGQRRGGRARKEVVKTRE</sequence>
<dbReference type="InterPro" id="IPR008927">
    <property type="entry name" value="6-PGluconate_DH-like_C_sf"/>
</dbReference>
<dbReference type="SUPFAM" id="SSF48179">
    <property type="entry name" value="6-phosphogluconate dehydrogenase C-terminal domain-like"/>
    <property type="match status" value="1"/>
</dbReference>
<keyword evidence="3" id="KW-1185">Reference proteome</keyword>
<dbReference type="InterPro" id="IPR013328">
    <property type="entry name" value="6PGD_dom2"/>
</dbReference>
<accession>A0A0D0T4K7</accession>
<dbReference type="Gene3D" id="1.10.1040.10">
    <property type="entry name" value="N-(1-d-carboxylethyl)-l-norvaline Dehydrogenase, domain 2"/>
    <property type="match status" value="1"/>
</dbReference>
<dbReference type="Pfam" id="PF09130">
    <property type="entry name" value="DUF1932"/>
    <property type="match status" value="1"/>
</dbReference>
<evidence type="ECO:0000313" key="3">
    <source>
        <dbReference type="Proteomes" id="UP000053392"/>
    </source>
</evidence>
<dbReference type="Proteomes" id="UP000053392">
    <property type="component" value="Unassembled WGS sequence"/>
</dbReference>
<dbReference type="EMBL" id="KN847902">
    <property type="protein sequence ID" value="KIR40762.1"/>
    <property type="molecule type" value="Genomic_DNA"/>
</dbReference>
<evidence type="ECO:0000259" key="1">
    <source>
        <dbReference type="Pfam" id="PF09130"/>
    </source>
</evidence>
<gene>
    <name evidence="2" type="ORF">I313_03418</name>
</gene>
<feature type="domain" description="Phosphogluconate dehydrogenase NAD-binding putative C-terminal" evidence="1">
    <location>
        <begin position="50"/>
        <end position="128"/>
    </location>
</feature>
<dbReference type="InterPro" id="IPR015814">
    <property type="entry name" value="Pgluconate_DH_NAD-bd_C"/>
</dbReference>
<dbReference type="OrthoDB" id="2575802at2759"/>